<accession>A0A9P4IIL7</accession>
<keyword evidence="3" id="KW-1185">Reference proteome</keyword>
<dbReference type="OrthoDB" id="2245455at2759"/>
<gene>
    <name evidence="2" type="ORF">NA57DRAFT_12901</name>
</gene>
<dbReference type="EMBL" id="ML978123">
    <property type="protein sequence ID" value="KAF2102245.1"/>
    <property type="molecule type" value="Genomic_DNA"/>
</dbReference>
<dbReference type="PANTHER" id="PTHR37327">
    <property type="entry name" value="CHROMOSOME 1, WHOLE GENOME SHOTGUN SEQUENCE"/>
    <property type="match status" value="1"/>
</dbReference>
<evidence type="ECO:0000256" key="1">
    <source>
        <dbReference type="SAM" id="MobiDB-lite"/>
    </source>
</evidence>
<comment type="caution">
    <text evidence="2">The sequence shown here is derived from an EMBL/GenBank/DDBJ whole genome shotgun (WGS) entry which is preliminary data.</text>
</comment>
<reference evidence="2" key="1">
    <citation type="journal article" date="2020" name="Stud. Mycol.">
        <title>101 Dothideomycetes genomes: a test case for predicting lifestyles and emergence of pathogens.</title>
        <authorList>
            <person name="Haridas S."/>
            <person name="Albert R."/>
            <person name="Binder M."/>
            <person name="Bloem J."/>
            <person name="Labutti K."/>
            <person name="Salamov A."/>
            <person name="Andreopoulos B."/>
            <person name="Baker S."/>
            <person name="Barry K."/>
            <person name="Bills G."/>
            <person name="Bluhm B."/>
            <person name="Cannon C."/>
            <person name="Castanera R."/>
            <person name="Culley D."/>
            <person name="Daum C."/>
            <person name="Ezra D."/>
            <person name="Gonzalez J."/>
            <person name="Henrissat B."/>
            <person name="Kuo A."/>
            <person name="Liang C."/>
            <person name="Lipzen A."/>
            <person name="Lutzoni F."/>
            <person name="Magnuson J."/>
            <person name="Mondo S."/>
            <person name="Nolan M."/>
            <person name="Ohm R."/>
            <person name="Pangilinan J."/>
            <person name="Park H.-J."/>
            <person name="Ramirez L."/>
            <person name="Alfaro M."/>
            <person name="Sun H."/>
            <person name="Tritt A."/>
            <person name="Yoshinaga Y."/>
            <person name="Zwiers L.-H."/>
            <person name="Turgeon B."/>
            <person name="Goodwin S."/>
            <person name="Spatafora J."/>
            <person name="Crous P."/>
            <person name="Grigoriev I."/>
        </authorList>
    </citation>
    <scope>NUCLEOTIDE SEQUENCE</scope>
    <source>
        <strain evidence="2">CBS 133067</strain>
    </source>
</reference>
<dbReference type="PANTHER" id="PTHR37327:SF1">
    <property type="entry name" value="MICROTUBULE INTERACTING AND TRANSPORT DOMAIN-CONTAINING PROTEIN"/>
    <property type="match status" value="1"/>
</dbReference>
<protein>
    <submittedName>
        <fullName evidence="2">Uncharacterized protein</fullName>
    </submittedName>
</protein>
<dbReference type="AlphaFoldDB" id="A0A9P4IIL7"/>
<sequence length="210" mass="22429">AVPSVPMPFAQEAGLPSGGMHLFESDIHSPGQPGSPNMLAFHPPAPLEPCPCSHLLRPFWLMRCLYQTMAHPRGGYLSTKLFVPREVWKVKGVKLKAVDEKIANCDLLTAALGKLARVDMIDADAVLEEMQGLEVVLDQVQASLSKKLGSDVGVNGVGALFKDAPVQSGESNTGSNDTTGTRTSGGDKSKSYLASWRRLRSKNSGTGLTN</sequence>
<dbReference type="Proteomes" id="UP000799772">
    <property type="component" value="Unassembled WGS sequence"/>
</dbReference>
<proteinExistence type="predicted"/>
<name>A0A9P4IIL7_9PEZI</name>
<evidence type="ECO:0000313" key="2">
    <source>
        <dbReference type="EMBL" id="KAF2102245.1"/>
    </source>
</evidence>
<evidence type="ECO:0000313" key="3">
    <source>
        <dbReference type="Proteomes" id="UP000799772"/>
    </source>
</evidence>
<feature type="non-terminal residue" evidence="2">
    <location>
        <position position="1"/>
    </location>
</feature>
<organism evidence="2 3">
    <name type="scientific">Rhizodiscina lignyota</name>
    <dbReference type="NCBI Taxonomy" id="1504668"/>
    <lineage>
        <taxon>Eukaryota</taxon>
        <taxon>Fungi</taxon>
        <taxon>Dikarya</taxon>
        <taxon>Ascomycota</taxon>
        <taxon>Pezizomycotina</taxon>
        <taxon>Dothideomycetes</taxon>
        <taxon>Pleosporomycetidae</taxon>
        <taxon>Aulographales</taxon>
        <taxon>Rhizodiscinaceae</taxon>
        <taxon>Rhizodiscina</taxon>
    </lineage>
</organism>
<feature type="region of interest" description="Disordered" evidence="1">
    <location>
        <begin position="165"/>
        <end position="210"/>
    </location>
</feature>
<feature type="non-terminal residue" evidence="2">
    <location>
        <position position="210"/>
    </location>
</feature>
<feature type="compositionally biased region" description="Polar residues" evidence="1">
    <location>
        <begin position="168"/>
        <end position="184"/>
    </location>
</feature>